<evidence type="ECO:0000256" key="2">
    <source>
        <dbReference type="ARBA" id="ARBA00006171"/>
    </source>
</evidence>
<organism evidence="6 7">
    <name type="scientific">Arthrobacter glacialis</name>
    <dbReference type="NCBI Taxonomy" id="1664"/>
    <lineage>
        <taxon>Bacteria</taxon>
        <taxon>Bacillati</taxon>
        <taxon>Actinomycetota</taxon>
        <taxon>Actinomycetes</taxon>
        <taxon>Micrococcales</taxon>
        <taxon>Micrococcaceae</taxon>
        <taxon>Arthrobacter</taxon>
    </lineage>
</organism>
<dbReference type="InterPro" id="IPR006439">
    <property type="entry name" value="HAD-SF_hydro_IA"/>
</dbReference>
<dbReference type="Gene3D" id="3.40.50.1000">
    <property type="entry name" value="HAD superfamily/HAD-like"/>
    <property type="match status" value="1"/>
</dbReference>
<dbReference type="InterPro" id="IPR036412">
    <property type="entry name" value="HAD-like_sf"/>
</dbReference>
<evidence type="ECO:0000313" key="7">
    <source>
        <dbReference type="Proteomes" id="UP000237061"/>
    </source>
</evidence>
<comment type="caution">
    <text evidence="6">The sequence shown here is derived from an EMBL/GenBank/DDBJ whole genome shotgun (WGS) entry which is preliminary data.</text>
</comment>
<accession>A0A2S3ZT66</accession>
<dbReference type="Gene3D" id="1.10.150.240">
    <property type="entry name" value="Putative phosphatase, domain 2"/>
    <property type="match status" value="1"/>
</dbReference>
<keyword evidence="4" id="KW-0460">Magnesium</keyword>
<dbReference type="InterPro" id="IPR051600">
    <property type="entry name" value="Beta-PGM-like"/>
</dbReference>
<protein>
    <submittedName>
        <fullName evidence="6">HAD family phosphatase</fullName>
    </submittedName>
</protein>
<keyword evidence="7" id="KW-1185">Reference proteome</keyword>
<comment type="similarity">
    <text evidence="2">Belongs to the HAD-like hydrolase superfamily. CbbY/CbbZ/Gph/YieH family.</text>
</comment>
<dbReference type="InterPro" id="IPR023198">
    <property type="entry name" value="PGP-like_dom2"/>
</dbReference>
<dbReference type="PANTHER" id="PTHR46193:SF18">
    <property type="entry name" value="HEXITOL PHOSPHATASE B"/>
    <property type="match status" value="1"/>
</dbReference>
<dbReference type="NCBIfam" id="TIGR01509">
    <property type="entry name" value="HAD-SF-IA-v3"/>
    <property type="match status" value="1"/>
</dbReference>
<keyword evidence="3" id="KW-0479">Metal-binding</keyword>
<dbReference type="GO" id="GO:0003824">
    <property type="term" value="F:catalytic activity"/>
    <property type="evidence" value="ECO:0007669"/>
    <property type="project" value="UniProtKB-ARBA"/>
</dbReference>
<proteinExistence type="inferred from homology"/>
<dbReference type="Proteomes" id="UP000237061">
    <property type="component" value="Unassembled WGS sequence"/>
</dbReference>
<dbReference type="SFLD" id="SFLDG01129">
    <property type="entry name" value="C1.5:_HAD__Beta-PGM__Phosphata"/>
    <property type="match status" value="1"/>
</dbReference>
<evidence type="ECO:0000256" key="3">
    <source>
        <dbReference type="ARBA" id="ARBA00022723"/>
    </source>
</evidence>
<comment type="cofactor">
    <cofactor evidence="1">
        <name>Mg(2+)</name>
        <dbReference type="ChEBI" id="CHEBI:18420"/>
    </cofactor>
</comment>
<gene>
    <name evidence="6" type="ORF">CVS27_16515</name>
</gene>
<evidence type="ECO:0000256" key="1">
    <source>
        <dbReference type="ARBA" id="ARBA00001946"/>
    </source>
</evidence>
<reference evidence="6 7" key="1">
    <citation type="submission" date="2018-01" db="EMBL/GenBank/DDBJ databases">
        <title>Arthrobacter sp. nov., from glaciers in China.</title>
        <authorList>
            <person name="Liu Q."/>
            <person name="Xin Y.-H."/>
        </authorList>
    </citation>
    <scope>NUCLEOTIDE SEQUENCE [LARGE SCALE GENOMIC DNA]</scope>
    <source>
        <strain evidence="6 7">HLT2-12-2</strain>
    </source>
</reference>
<dbReference type="SUPFAM" id="SSF56784">
    <property type="entry name" value="HAD-like"/>
    <property type="match status" value="1"/>
</dbReference>
<evidence type="ECO:0000256" key="5">
    <source>
        <dbReference type="ARBA" id="ARBA00023277"/>
    </source>
</evidence>
<dbReference type="CDD" id="cd07505">
    <property type="entry name" value="HAD_BPGM-like"/>
    <property type="match status" value="1"/>
</dbReference>
<dbReference type="EMBL" id="PPXC01000015">
    <property type="protein sequence ID" value="POH72279.1"/>
    <property type="molecule type" value="Genomic_DNA"/>
</dbReference>
<dbReference type="RefSeq" id="WP_103466940.1">
    <property type="nucleotide sequence ID" value="NZ_PPXC01000015.1"/>
</dbReference>
<evidence type="ECO:0000313" key="6">
    <source>
        <dbReference type="EMBL" id="POH72279.1"/>
    </source>
</evidence>
<sequence length="249" mass="26334">MGAVTASTSSTLSNLTLLELDGVLFDFNGTLSDDEGVLRDLFIDLAAAECGVAITARQYQEELAGRSDREIMTDILALAPDEPRGVEAFLPMIDAEYKARVARESLIRPATRELVHALHAAGLKLGVVTGASRLQVIPALERAGLLELFGVVVTDDDVAEGKPNPEGFLRAARTLGLEHMDKVAAFEDSVPGLGAVAAAGMIAICVEGTHPKEVLEQHASIIIAAITPACLDLDLRRAQSSRARSSQPA</sequence>
<dbReference type="PANTHER" id="PTHR46193">
    <property type="entry name" value="6-PHOSPHOGLUCONATE PHOSPHATASE"/>
    <property type="match status" value="1"/>
</dbReference>
<dbReference type="Pfam" id="PF00702">
    <property type="entry name" value="Hydrolase"/>
    <property type="match status" value="1"/>
</dbReference>
<dbReference type="AlphaFoldDB" id="A0A2S3ZT66"/>
<dbReference type="GO" id="GO:0046872">
    <property type="term" value="F:metal ion binding"/>
    <property type="evidence" value="ECO:0007669"/>
    <property type="project" value="UniProtKB-KW"/>
</dbReference>
<dbReference type="SFLD" id="SFLDS00003">
    <property type="entry name" value="Haloacid_Dehalogenase"/>
    <property type="match status" value="1"/>
</dbReference>
<name>A0A2S3ZT66_ARTGL</name>
<dbReference type="PRINTS" id="PR00413">
    <property type="entry name" value="HADHALOGNASE"/>
</dbReference>
<keyword evidence="5" id="KW-0119">Carbohydrate metabolism</keyword>
<evidence type="ECO:0000256" key="4">
    <source>
        <dbReference type="ARBA" id="ARBA00022842"/>
    </source>
</evidence>
<dbReference type="InterPro" id="IPR023214">
    <property type="entry name" value="HAD_sf"/>
</dbReference>